<comment type="caution">
    <text evidence="1">The sequence shown here is derived from an EMBL/GenBank/DDBJ whole genome shotgun (WGS) entry which is preliminary data.</text>
</comment>
<organism evidence="1">
    <name type="scientific">marine sediment metagenome</name>
    <dbReference type="NCBI Taxonomy" id="412755"/>
    <lineage>
        <taxon>unclassified sequences</taxon>
        <taxon>metagenomes</taxon>
        <taxon>ecological metagenomes</taxon>
    </lineage>
</organism>
<dbReference type="PROSITE" id="PS51257">
    <property type="entry name" value="PROKAR_LIPOPROTEIN"/>
    <property type="match status" value="1"/>
</dbReference>
<proteinExistence type="predicted"/>
<dbReference type="AlphaFoldDB" id="X1G449"/>
<gene>
    <name evidence="1" type="ORF">S03H2_10585</name>
</gene>
<reference evidence="1" key="1">
    <citation type="journal article" date="2014" name="Front. Microbiol.">
        <title>High frequency of phylogenetically diverse reductive dehalogenase-homologous genes in deep subseafloor sedimentary metagenomes.</title>
        <authorList>
            <person name="Kawai M."/>
            <person name="Futagami T."/>
            <person name="Toyoda A."/>
            <person name="Takaki Y."/>
            <person name="Nishi S."/>
            <person name="Hori S."/>
            <person name="Arai W."/>
            <person name="Tsubouchi T."/>
            <person name="Morono Y."/>
            <person name="Uchiyama I."/>
            <person name="Ito T."/>
            <person name="Fujiyama A."/>
            <person name="Inagaki F."/>
            <person name="Takami H."/>
        </authorList>
    </citation>
    <scope>NUCLEOTIDE SEQUENCE</scope>
    <source>
        <strain evidence="1">Expedition CK06-06</strain>
    </source>
</reference>
<protein>
    <submittedName>
        <fullName evidence="1">Uncharacterized protein</fullName>
    </submittedName>
</protein>
<evidence type="ECO:0000313" key="1">
    <source>
        <dbReference type="EMBL" id="GAH36354.1"/>
    </source>
</evidence>
<sequence>MKKHFILFIILSIACLVIFAGQHPALSQEIDSEFFYYSDHRKIPLALSPDHVALRFKSGQRYHISNRFPLLVLPTKEKDLSKNRLVLFNLQKNLKNADVRKLKHDLSRDPNIELVAPVFKAPGASMIVTDEFIVQFAPNISESDVADLNNTYGVEIVKKGTWAENTGALCPLLCARKGECQYFTSVPYVPMFYDIN</sequence>
<accession>X1G449</accession>
<name>X1G449_9ZZZZ</name>
<dbReference type="EMBL" id="BARU01005437">
    <property type="protein sequence ID" value="GAH36354.1"/>
    <property type="molecule type" value="Genomic_DNA"/>
</dbReference>